<dbReference type="Proteomes" id="UP000807342">
    <property type="component" value="Unassembled WGS sequence"/>
</dbReference>
<organism evidence="1 2">
    <name type="scientific">Macrolepiota fuliginosa MF-IS2</name>
    <dbReference type="NCBI Taxonomy" id="1400762"/>
    <lineage>
        <taxon>Eukaryota</taxon>
        <taxon>Fungi</taxon>
        <taxon>Dikarya</taxon>
        <taxon>Basidiomycota</taxon>
        <taxon>Agaricomycotina</taxon>
        <taxon>Agaricomycetes</taxon>
        <taxon>Agaricomycetidae</taxon>
        <taxon>Agaricales</taxon>
        <taxon>Agaricineae</taxon>
        <taxon>Agaricaceae</taxon>
        <taxon>Macrolepiota</taxon>
    </lineage>
</organism>
<dbReference type="AlphaFoldDB" id="A0A9P5X2B1"/>
<gene>
    <name evidence="1" type="ORF">P691DRAFT_811522</name>
</gene>
<keyword evidence="2" id="KW-1185">Reference proteome</keyword>
<protein>
    <recommendedName>
        <fullName evidence="3">F-box domain-containing protein</fullName>
    </recommendedName>
</protein>
<reference evidence="1" key="1">
    <citation type="submission" date="2020-11" db="EMBL/GenBank/DDBJ databases">
        <authorList>
            <consortium name="DOE Joint Genome Institute"/>
            <person name="Ahrendt S."/>
            <person name="Riley R."/>
            <person name="Andreopoulos W."/>
            <person name="Labutti K."/>
            <person name="Pangilinan J."/>
            <person name="Ruiz-Duenas F.J."/>
            <person name="Barrasa J.M."/>
            <person name="Sanchez-Garcia M."/>
            <person name="Camarero S."/>
            <person name="Miyauchi S."/>
            <person name="Serrano A."/>
            <person name="Linde D."/>
            <person name="Babiker R."/>
            <person name="Drula E."/>
            <person name="Ayuso-Fernandez I."/>
            <person name="Pacheco R."/>
            <person name="Padilla G."/>
            <person name="Ferreira P."/>
            <person name="Barriuso J."/>
            <person name="Kellner H."/>
            <person name="Castanera R."/>
            <person name="Alfaro M."/>
            <person name="Ramirez L."/>
            <person name="Pisabarro A.G."/>
            <person name="Kuo A."/>
            <person name="Tritt A."/>
            <person name="Lipzen A."/>
            <person name="He G."/>
            <person name="Yan M."/>
            <person name="Ng V."/>
            <person name="Cullen D."/>
            <person name="Martin F."/>
            <person name="Rosso M.-N."/>
            <person name="Henrissat B."/>
            <person name="Hibbett D."/>
            <person name="Martinez A.T."/>
            <person name="Grigoriev I.V."/>
        </authorList>
    </citation>
    <scope>NUCLEOTIDE SEQUENCE</scope>
    <source>
        <strain evidence="1">MF-IS2</strain>
    </source>
</reference>
<proteinExistence type="predicted"/>
<name>A0A9P5X2B1_9AGAR</name>
<comment type="caution">
    <text evidence="1">The sequence shown here is derived from an EMBL/GenBank/DDBJ whole genome shotgun (WGS) entry which is preliminary data.</text>
</comment>
<evidence type="ECO:0000313" key="1">
    <source>
        <dbReference type="EMBL" id="KAF9441995.1"/>
    </source>
</evidence>
<dbReference type="OrthoDB" id="3068749at2759"/>
<evidence type="ECO:0008006" key="3">
    <source>
        <dbReference type="Google" id="ProtNLM"/>
    </source>
</evidence>
<dbReference type="EMBL" id="MU151728">
    <property type="protein sequence ID" value="KAF9441995.1"/>
    <property type="molecule type" value="Genomic_DNA"/>
</dbReference>
<sequence length="424" mass="48159">TLQASKILGDATNTRAVWLGLAKSYTSRNWGCSRPDVGALDTLSADEVRHWIWKRLVIEEIWRQPRARTRTRQLQRANYNAYVMALVPGGRWLVTGHQHGLVCYYDLDMETLTPVTLVEPIRDDPIPGAWQYVQALEVCVEIGTPTLQFLVAFSGISEHWRPIEWIHVWRVKLEPDNTLKPTRLTSVPCDRLSSTHNLSLTPDIIARTVGGGMNTCVELFWWKECSSTRVLRSVIPVEPPTGYIRILRGNRILYIKIHGGIYIYDYPEPQYTNDLEIPDRHAPPRQAQWSHPLNKHGRVGFSRLFSNAAGYQQVMSTEFGVLGVVIPVSPDDSPCVIKLSKLRHYPTVYGLGLHRGYGASRPGRATRFGYSWDPSGPKTAYRNTWKGNFRVPGGDHRGVDFDEETGRFVYWKMGGNVCLVDFIS</sequence>
<accession>A0A9P5X2B1</accession>
<evidence type="ECO:0000313" key="2">
    <source>
        <dbReference type="Proteomes" id="UP000807342"/>
    </source>
</evidence>
<feature type="non-terminal residue" evidence="1">
    <location>
        <position position="1"/>
    </location>
</feature>
<dbReference type="SUPFAM" id="SSF69304">
    <property type="entry name" value="Tricorn protease N-terminal domain"/>
    <property type="match status" value="1"/>
</dbReference>